<dbReference type="AlphaFoldDB" id="A0A164R983"/>
<evidence type="ECO:0000256" key="2">
    <source>
        <dbReference type="SAM" id="MobiDB-lite"/>
    </source>
</evidence>
<organism evidence="3 4">
    <name type="scientific">Daphnia magna</name>
    <dbReference type="NCBI Taxonomy" id="35525"/>
    <lineage>
        <taxon>Eukaryota</taxon>
        <taxon>Metazoa</taxon>
        <taxon>Ecdysozoa</taxon>
        <taxon>Arthropoda</taxon>
        <taxon>Crustacea</taxon>
        <taxon>Branchiopoda</taxon>
        <taxon>Diplostraca</taxon>
        <taxon>Cladocera</taxon>
        <taxon>Anomopoda</taxon>
        <taxon>Daphniidae</taxon>
        <taxon>Daphnia</taxon>
    </lineage>
</organism>
<accession>A0A164R983</accession>
<evidence type="ECO:0000313" key="4">
    <source>
        <dbReference type="Proteomes" id="UP000076858"/>
    </source>
</evidence>
<feature type="compositionally biased region" description="Low complexity" evidence="2">
    <location>
        <begin position="25"/>
        <end position="42"/>
    </location>
</feature>
<comment type="caution">
    <text evidence="3">The sequence shown here is derived from an EMBL/GenBank/DDBJ whole genome shotgun (WGS) entry which is preliminary data.</text>
</comment>
<proteinExistence type="predicted"/>
<sequence>MASGHQHSSGSGKRTRFLNRLFPWRSSSSQRSSSGSRMMSGGHNKESPGQLFSGSSTSSVRRTSPVDLNLGAETSVGPPMMAVPSSLPIPRFPDVVEAEPAVLLASHHRRTQRHKDGANGFRMTATAAAPSTYQQHQTPDKMDHEEMGALRHLASELNAALRLSEEENLLLKAKLQTLDEWGLMAEQQEDVGASQTAKLDRLIEDLRDIASSQPTSPFTSPFVHRRNMRDLGRILQQRQSELRRLTAELHQTQTELLFTQVELDQVRRCLQRLDQRLLYAEEELDLARQGLLQASISKQRLMQELQTTRGLLMRCWGRVRDLEQQQQAAGNMLEAS</sequence>
<evidence type="ECO:0000313" key="3">
    <source>
        <dbReference type="EMBL" id="KZS08447.1"/>
    </source>
</evidence>
<dbReference type="EMBL" id="LRGB01002197">
    <property type="protein sequence ID" value="KZS08447.1"/>
    <property type="molecule type" value="Genomic_DNA"/>
</dbReference>
<reference evidence="3 4" key="1">
    <citation type="submission" date="2016-03" db="EMBL/GenBank/DDBJ databases">
        <title>EvidentialGene: Evidence-directed Construction of Genes on Genomes.</title>
        <authorList>
            <person name="Gilbert D.G."/>
            <person name="Choi J.-H."/>
            <person name="Mockaitis K."/>
            <person name="Colbourne J."/>
            <person name="Pfrender M."/>
        </authorList>
    </citation>
    <scope>NUCLEOTIDE SEQUENCE [LARGE SCALE GENOMIC DNA]</scope>
    <source>
        <strain evidence="3 4">Xinb3</strain>
        <tissue evidence="3">Complete organism</tissue>
    </source>
</reference>
<keyword evidence="4" id="KW-1185">Reference proteome</keyword>
<dbReference type="Proteomes" id="UP000076858">
    <property type="component" value="Unassembled WGS sequence"/>
</dbReference>
<feature type="compositionally biased region" description="Polar residues" evidence="2">
    <location>
        <begin position="1"/>
        <end position="12"/>
    </location>
</feature>
<protein>
    <submittedName>
        <fullName evidence="3">Uncharacterized protein</fullName>
    </submittedName>
</protein>
<name>A0A164R983_9CRUS</name>
<gene>
    <name evidence="3" type="ORF">APZ42_027550</name>
</gene>
<feature type="coiled-coil region" evidence="1">
    <location>
        <begin position="228"/>
        <end position="283"/>
    </location>
</feature>
<dbReference type="OrthoDB" id="6359036at2759"/>
<feature type="compositionally biased region" description="Low complexity" evidence="2">
    <location>
        <begin position="53"/>
        <end position="63"/>
    </location>
</feature>
<evidence type="ECO:0000256" key="1">
    <source>
        <dbReference type="SAM" id="Coils"/>
    </source>
</evidence>
<keyword evidence="1" id="KW-0175">Coiled coil</keyword>
<feature type="region of interest" description="Disordered" evidence="2">
    <location>
        <begin position="1"/>
        <end position="63"/>
    </location>
</feature>